<evidence type="ECO:0000256" key="11">
    <source>
        <dbReference type="RuleBase" id="RU003783"/>
    </source>
</evidence>
<comment type="caution">
    <text evidence="14">The sequence shown here is derived from an EMBL/GenBank/DDBJ whole genome shotgun (WGS) entry which is preliminary data.</text>
</comment>
<dbReference type="EC" id="2.5.1.75" evidence="10"/>
<evidence type="ECO:0000256" key="9">
    <source>
        <dbReference type="ARBA" id="ARBA00049563"/>
    </source>
</evidence>
<evidence type="ECO:0000256" key="5">
    <source>
        <dbReference type="ARBA" id="ARBA00022694"/>
    </source>
</evidence>
<evidence type="ECO:0000256" key="13">
    <source>
        <dbReference type="RuleBase" id="RU003785"/>
    </source>
</evidence>
<dbReference type="InterPro" id="IPR039657">
    <property type="entry name" value="Dimethylallyltransferase"/>
</dbReference>
<dbReference type="Gene3D" id="3.40.50.300">
    <property type="entry name" value="P-loop containing nucleotide triphosphate hydrolases"/>
    <property type="match status" value="1"/>
</dbReference>
<protein>
    <recommendedName>
        <fullName evidence="10">tRNA dimethylallyltransferase</fullName>
        <ecNumber evidence="10">2.5.1.75</ecNumber>
    </recommendedName>
    <alternativeName>
        <fullName evidence="10">Dimethylallyl diphosphate:tRNA dimethylallyltransferase</fullName>
        <shortName evidence="10">DMAPP:tRNA dimethylallyltransferase</shortName>
        <shortName evidence="10">DMATase</shortName>
    </alternativeName>
    <alternativeName>
        <fullName evidence="10">Isopentenyl-diphosphate:tRNA isopentenyltransferase</fullName>
        <shortName evidence="10">IPP transferase</shortName>
        <shortName evidence="10">IPPT</shortName>
        <shortName evidence="10">IPTase</shortName>
    </alternativeName>
</protein>
<keyword evidence="6 10" id="KW-0547">Nucleotide-binding</keyword>
<proteinExistence type="inferred from homology"/>
<keyword evidence="15" id="KW-1185">Reference proteome</keyword>
<evidence type="ECO:0000313" key="15">
    <source>
        <dbReference type="Proteomes" id="UP000631034"/>
    </source>
</evidence>
<comment type="similarity">
    <text evidence="3 10 13">Belongs to the IPP transferase family.</text>
</comment>
<dbReference type="SUPFAM" id="SSF52540">
    <property type="entry name" value="P-loop containing nucleoside triphosphate hydrolases"/>
    <property type="match status" value="1"/>
</dbReference>
<evidence type="ECO:0000256" key="2">
    <source>
        <dbReference type="ARBA" id="ARBA00003213"/>
    </source>
</evidence>
<dbReference type="GO" id="GO:0005524">
    <property type="term" value="F:ATP binding"/>
    <property type="evidence" value="ECO:0007669"/>
    <property type="project" value="UniProtKB-UniRule"/>
</dbReference>
<evidence type="ECO:0000256" key="3">
    <source>
        <dbReference type="ARBA" id="ARBA00005842"/>
    </source>
</evidence>
<feature type="binding site" evidence="10">
    <location>
        <begin position="12"/>
        <end position="19"/>
    </location>
    <ligand>
        <name>ATP</name>
        <dbReference type="ChEBI" id="CHEBI:30616"/>
    </ligand>
</feature>
<evidence type="ECO:0000256" key="1">
    <source>
        <dbReference type="ARBA" id="ARBA00001946"/>
    </source>
</evidence>
<dbReference type="InterPro" id="IPR018022">
    <property type="entry name" value="IPT"/>
</dbReference>
<keyword evidence="8 10" id="KW-0460">Magnesium</keyword>
<dbReference type="EMBL" id="JACZHT010000004">
    <property type="protein sequence ID" value="MBE1237357.1"/>
    <property type="molecule type" value="Genomic_DNA"/>
</dbReference>
<comment type="catalytic activity">
    <reaction evidence="9 10 11">
        <text>adenosine(37) in tRNA + dimethylallyl diphosphate = N(6)-dimethylallyladenosine(37) in tRNA + diphosphate</text>
        <dbReference type="Rhea" id="RHEA:26482"/>
        <dbReference type="Rhea" id="RHEA-COMP:10162"/>
        <dbReference type="Rhea" id="RHEA-COMP:10375"/>
        <dbReference type="ChEBI" id="CHEBI:33019"/>
        <dbReference type="ChEBI" id="CHEBI:57623"/>
        <dbReference type="ChEBI" id="CHEBI:74411"/>
        <dbReference type="ChEBI" id="CHEBI:74415"/>
        <dbReference type="EC" id="2.5.1.75"/>
    </reaction>
</comment>
<evidence type="ECO:0000313" key="14">
    <source>
        <dbReference type="EMBL" id="MBE1237357.1"/>
    </source>
</evidence>
<keyword evidence="5 10" id="KW-0819">tRNA processing</keyword>
<reference evidence="14" key="1">
    <citation type="submission" date="2020-10" db="EMBL/GenBank/DDBJ databases">
        <title>Genome sequence of the unusual species of purple photosynthetic bacteria, Phaeovibrio sulfidiphilus DSM 23193, type strain.</title>
        <authorList>
            <person name="Kyndt J.A."/>
            <person name="Meyer T.E."/>
        </authorList>
    </citation>
    <scope>NUCLEOTIDE SEQUENCE</scope>
    <source>
        <strain evidence="14">DSM 23193</strain>
    </source>
</reference>
<dbReference type="Gene3D" id="1.10.20.140">
    <property type="match status" value="1"/>
</dbReference>
<accession>A0A8J6YQC6</accession>
<comment type="subunit">
    <text evidence="10">Monomer.</text>
</comment>
<dbReference type="PANTHER" id="PTHR11088:SF60">
    <property type="entry name" value="TRNA DIMETHYLALLYLTRANSFERASE"/>
    <property type="match status" value="1"/>
</dbReference>
<dbReference type="Proteomes" id="UP000631034">
    <property type="component" value="Unassembled WGS sequence"/>
</dbReference>
<evidence type="ECO:0000256" key="7">
    <source>
        <dbReference type="ARBA" id="ARBA00022840"/>
    </source>
</evidence>
<feature type="binding site" evidence="10">
    <location>
        <begin position="14"/>
        <end position="19"/>
    </location>
    <ligand>
        <name>substrate</name>
    </ligand>
</feature>
<evidence type="ECO:0000256" key="6">
    <source>
        <dbReference type="ARBA" id="ARBA00022741"/>
    </source>
</evidence>
<dbReference type="InterPro" id="IPR027417">
    <property type="entry name" value="P-loop_NTPase"/>
</dbReference>
<dbReference type="GO" id="GO:0052381">
    <property type="term" value="F:tRNA dimethylallyltransferase activity"/>
    <property type="evidence" value="ECO:0007669"/>
    <property type="project" value="UniProtKB-UniRule"/>
</dbReference>
<sequence length="324" mass="35108">MTAEAPFLVIAGPTASGKSALALTLAERLNGTIINADSMQVYADLRILSARPDNRDLARVPHRLYGVLDGSETGSVARWLEMAREAVAETRAAGRLPVLCGGTGLYIRAALEGLSALPPIPDPIRESTRRLARDLGPAALHARLQDRDPAMAALLRPGDTQRIVRAWEMLEATGRSLREWWADPPAVPGLPGRGGVLVLDPPREDRRQACDARLEAMIQDGALDEVAALLKRGLDPSLPVMRAVGVPELARAATGECPLSEALDLAKAATRQYAKRQATWLRHQLRADVCLPLRWLPAPEAQHPESLPPDMANFIRLFLLTDGV</sequence>
<feature type="region of interest" description="Interaction with substrate tRNA" evidence="10">
    <location>
        <begin position="161"/>
        <end position="165"/>
    </location>
</feature>
<evidence type="ECO:0000256" key="4">
    <source>
        <dbReference type="ARBA" id="ARBA00022679"/>
    </source>
</evidence>
<dbReference type="RefSeq" id="WP_192534366.1">
    <property type="nucleotide sequence ID" value="NZ_JACZHT010000004.1"/>
</dbReference>
<comment type="function">
    <text evidence="2 10 12">Catalyzes the transfer of a dimethylallyl group onto the adenine at position 37 in tRNAs that read codons beginning with uridine, leading to the formation of N6-(dimethylallyl)adenosine (i(6)A).</text>
</comment>
<dbReference type="PANTHER" id="PTHR11088">
    <property type="entry name" value="TRNA DIMETHYLALLYLTRANSFERASE"/>
    <property type="match status" value="1"/>
</dbReference>
<comment type="caution">
    <text evidence="10">Lacks conserved residue(s) required for the propagation of feature annotation.</text>
</comment>
<comment type="cofactor">
    <cofactor evidence="1 10">
        <name>Mg(2+)</name>
        <dbReference type="ChEBI" id="CHEBI:18420"/>
    </cofactor>
</comment>
<evidence type="ECO:0000256" key="8">
    <source>
        <dbReference type="ARBA" id="ARBA00022842"/>
    </source>
</evidence>
<dbReference type="GO" id="GO:0006400">
    <property type="term" value="P:tRNA modification"/>
    <property type="evidence" value="ECO:0007669"/>
    <property type="project" value="TreeGrafter"/>
</dbReference>
<keyword evidence="7 10" id="KW-0067">ATP-binding</keyword>
<dbReference type="Pfam" id="PF01715">
    <property type="entry name" value="IPPT"/>
    <property type="match status" value="1"/>
</dbReference>
<dbReference type="AlphaFoldDB" id="A0A8J6YQC6"/>
<gene>
    <name evidence="10 14" type="primary">miaA</name>
    <name evidence="14" type="ORF">IHV25_06815</name>
</gene>
<keyword evidence="4 10" id="KW-0808">Transferase</keyword>
<dbReference type="HAMAP" id="MF_00185">
    <property type="entry name" value="IPP_trans"/>
    <property type="match status" value="1"/>
</dbReference>
<feature type="site" description="Interaction with substrate tRNA" evidence="10">
    <location>
        <position position="125"/>
    </location>
</feature>
<organism evidence="14 15">
    <name type="scientific">Phaeovibrio sulfidiphilus</name>
    <dbReference type="NCBI Taxonomy" id="1220600"/>
    <lineage>
        <taxon>Bacteria</taxon>
        <taxon>Pseudomonadati</taxon>
        <taxon>Pseudomonadota</taxon>
        <taxon>Alphaproteobacteria</taxon>
        <taxon>Rhodospirillales</taxon>
        <taxon>Rhodospirillaceae</taxon>
        <taxon>Phaeovibrio</taxon>
    </lineage>
</organism>
<feature type="region of interest" description="Interaction with substrate tRNA" evidence="10">
    <location>
        <begin position="37"/>
        <end position="40"/>
    </location>
</feature>
<feature type="site" description="Interaction with substrate tRNA" evidence="10">
    <location>
        <position position="103"/>
    </location>
</feature>
<dbReference type="NCBIfam" id="TIGR00174">
    <property type="entry name" value="miaA"/>
    <property type="match status" value="1"/>
</dbReference>
<evidence type="ECO:0000256" key="12">
    <source>
        <dbReference type="RuleBase" id="RU003784"/>
    </source>
</evidence>
<name>A0A8J6YQC6_9PROT</name>
<evidence type="ECO:0000256" key="10">
    <source>
        <dbReference type="HAMAP-Rule" id="MF_00185"/>
    </source>
</evidence>